<sequence>MKWILGLILPFLIFSNSLAQNIWKLESTIDFPRLGLISLDNQGFIFLADLEGNIYQFDHTAKEINNFSPARQGALSSLEAARTANIFTFSIDLQEYRILDRFINPVAENRVPLDQINLAKSATLGNNNIIWFFDEADLSLKQFDFRIRIVQQHQPLNLILNQSSLDVQDMREYQNMLFLNIRNEGIYILDNQANLLKTLPIKLDQKFSFWKNFLVYSNEKKLILQNFMTGKVETVPLPDNLSVKEVWVNQYSVIFSDGKRVFIFSKSNSPLAEY</sequence>
<dbReference type="AlphaFoldDB" id="A0A2P8E9W3"/>
<accession>A0A2P8E9W3</accession>
<name>A0A2P8E9W3_9BACT</name>
<dbReference type="EMBL" id="PYGF01000002">
    <property type="protein sequence ID" value="PSL06255.1"/>
    <property type="molecule type" value="Genomic_DNA"/>
</dbReference>
<protein>
    <recommendedName>
        <fullName evidence="3">Two component regulator with propeller domain</fullName>
    </recommendedName>
</protein>
<dbReference type="Proteomes" id="UP000240708">
    <property type="component" value="Unassembled WGS sequence"/>
</dbReference>
<evidence type="ECO:0008006" key="3">
    <source>
        <dbReference type="Google" id="ProtNLM"/>
    </source>
</evidence>
<gene>
    <name evidence="1" type="ORF">CLV48_10270</name>
</gene>
<comment type="caution">
    <text evidence="1">The sequence shown here is derived from an EMBL/GenBank/DDBJ whole genome shotgun (WGS) entry which is preliminary data.</text>
</comment>
<dbReference type="RefSeq" id="WP_106566205.1">
    <property type="nucleotide sequence ID" value="NZ_PYGF01000002.1"/>
</dbReference>
<proteinExistence type="predicted"/>
<evidence type="ECO:0000313" key="1">
    <source>
        <dbReference type="EMBL" id="PSL06255.1"/>
    </source>
</evidence>
<dbReference type="OrthoDB" id="1116010at2"/>
<keyword evidence="2" id="KW-1185">Reference proteome</keyword>
<organism evidence="1 2">
    <name type="scientific">Cecembia rubra</name>
    <dbReference type="NCBI Taxonomy" id="1485585"/>
    <lineage>
        <taxon>Bacteria</taxon>
        <taxon>Pseudomonadati</taxon>
        <taxon>Bacteroidota</taxon>
        <taxon>Cytophagia</taxon>
        <taxon>Cytophagales</taxon>
        <taxon>Cyclobacteriaceae</taxon>
        <taxon>Cecembia</taxon>
    </lineage>
</organism>
<reference evidence="1 2" key="1">
    <citation type="submission" date="2018-03" db="EMBL/GenBank/DDBJ databases">
        <title>Genomic Encyclopedia of Archaeal and Bacterial Type Strains, Phase II (KMG-II): from individual species to whole genera.</title>
        <authorList>
            <person name="Goeker M."/>
        </authorList>
    </citation>
    <scope>NUCLEOTIDE SEQUENCE [LARGE SCALE GENOMIC DNA]</scope>
    <source>
        <strain evidence="1 2">DSM 28057</strain>
    </source>
</reference>
<evidence type="ECO:0000313" key="2">
    <source>
        <dbReference type="Proteomes" id="UP000240708"/>
    </source>
</evidence>